<evidence type="ECO:0008006" key="17">
    <source>
        <dbReference type="Google" id="ProtNLM"/>
    </source>
</evidence>
<keyword evidence="8 12" id="KW-1133">Transmembrane helix</keyword>
<dbReference type="InterPro" id="IPR003593">
    <property type="entry name" value="AAA+_ATPase"/>
</dbReference>
<dbReference type="InterPro" id="IPR003439">
    <property type="entry name" value="ABC_transporter-like_ATP-bd"/>
</dbReference>
<organism evidence="15 16">
    <name type="scientific">Glutinoglossum americanum</name>
    <dbReference type="NCBI Taxonomy" id="1670608"/>
    <lineage>
        <taxon>Eukaryota</taxon>
        <taxon>Fungi</taxon>
        <taxon>Dikarya</taxon>
        <taxon>Ascomycota</taxon>
        <taxon>Pezizomycotina</taxon>
        <taxon>Geoglossomycetes</taxon>
        <taxon>Geoglossales</taxon>
        <taxon>Geoglossaceae</taxon>
        <taxon>Glutinoglossum</taxon>
    </lineage>
</organism>
<feature type="transmembrane region" description="Helical" evidence="12">
    <location>
        <begin position="474"/>
        <end position="491"/>
    </location>
</feature>
<dbReference type="InterPro" id="IPR027417">
    <property type="entry name" value="P-loop_NTPase"/>
</dbReference>
<feature type="domain" description="ABC transmembrane type-1" evidence="14">
    <location>
        <begin position="430"/>
        <end position="546"/>
    </location>
</feature>
<accession>A0A9P8KWL3</accession>
<dbReference type="SMART" id="SM00382">
    <property type="entry name" value="AAA"/>
    <property type="match status" value="2"/>
</dbReference>
<dbReference type="Proteomes" id="UP000698800">
    <property type="component" value="Unassembled WGS sequence"/>
</dbReference>
<dbReference type="CDD" id="cd03250">
    <property type="entry name" value="ABCC_MRP_domain1"/>
    <property type="match status" value="1"/>
</dbReference>
<dbReference type="GO" id="GO:0016020">
    <property type="term" value="C:membrane"/>
    <property type="evidence" value="ECO:0007669"/>
    <property type="project" value="UniProtKB-SubCell"/>
</dbReference>
<dbReference type="EMBL" id="JAGHQL010000105">
    <property type="protein sequence ID" value="KAH0538545.1"/>
    <property type="molecule type" value="Genomic_DNA"/>
</dbReference>
<dbReference type="GO" id="GO:0016887">
    <property type="term" value="F:ATP hydrolysis activity"/>
    <property type="evidence" value="ECO:0007669"/>
    <property type="project" value="InterPro"/>
</dbReference>
<sequence length="1536" mass="167823">MAIGELLPIIAGGGGAGIVFFITLPSILRLLRSQSPRGYSALSGDYDGKCLYEDEGGTATVESEAAYSDRMPKIFIYVTTLLGFSASVVSAILSTVRPTTSLPPRLLITIDWINFASWFLLVIQAADMSVERSSVRRYDNGILGALSACILILVIFAQNGIIARRIEPTGMFTDAEMPIKVHANFGAVQLGAAVFDMFASVSLQRRPDVFLEDGRLVDQQFTVSAFGRYTFGWCDELLRLAQRKPLDMVDLPRPDHITRAKNLQEAFLAVKRGGPLWKLVFLAHWPAFVQQWSLTLIQSVLQLSPQFTMFKLLRILELRTKGHEVGLEAWVWVLGLGSCLVVNTWINDWLYWVSSSRLSVPVKVQLSAIIFQKAMRRKDVKGGKKVAAKTDAAEFEGVSEATLDAGKKGAQTELGTDGDDAAQESRQSTTNLITIDCGRVSGFCYHNNFVLSGVLELVISVAFLLNLIGWKPLLAGLTAFALVMPLAMYITKKYSATQDALMKIRDDKMAVVKEALQGLRQIKFSALERQWQAKIGKVRAKELDQQCGLVDAKVSVGRIQAYLDGPEKLENTTPADTIYFQDASIAWPQDVQDEDQSDRFILKNVNIAFPQGELSVVSGKTGSGKSLLLASILGECDLLEGAIGVPKPPPVDERFDHKATANNWIIPSSIAFVAQVPWIENATIKDNILFGLPFDAARYKKTLSACALEKDLDTLIDGELTEIGADGINLSGGQRWRVTLARALYSRAGILVLDDIFSAVDANVGHWIFENALTGELGRGRTRILITHHATLCLPRTSYAVTLGHGTVEHAGRVDELKKSGSLKDILRLEAEAEAAAKQTDEPATGDAEEPEIKKLSRRVTSDINADAATKPKPKKFVEDEHRETGGIGKAIYLEYLRASGGLFYWAACLIVCIGISATTLLESWWMKIWTSSGQQQMPAVGSPGAYRRQTQFFAASGATTPVAAADGGNGHRDLAFYLGVYLALNFGGSLVSTLKYVYVFTLSIRASRRLFEAMTYAVLRTPLRWIDTVPVGRILNRFTSDFSTVDSELAFDLSYLIMSVLHVVAVTAAAVFVSPYIIFSGLALLAAALYIARLYLAGARELRRIASNARSPIIEQFRSALTGVGTIRAFDNTQVYIKRLQDRIDNRTTASWALNVFDCWMSYRMSMLGAAFTTAVAMLVVKIDGITASLAGFVLSFALDFSWSIMSSVHCYTSCEIAMNAAERVSEYSKLTIEPQGGIDVPAAWPSEGRLAVQDLVIGYADDLPPVLRGLSFSIEKNERVGVVGRTGAGKSSLTLAIFRFLEARSGSIAIDGIDISKIKLHDLRSRLAIIPQDPELFTGTVRSNLDPFGQSTPGELKEALRRVHLVQSPESRDDHAAERGNDDANANIFENLSAPISEGGLNLSQGQRQLLCLARAIVSRPKIMILDEATSAVDMATDTLIQRSIREEFTNSTLIVIAHRLSTIADFDKVLVMSDGKAVEFGTPKELLDKKGAFYGLVEDTGEKEMLERLILGESDDGSPAPGEVGGKGKARIG</sequence>
<dbReference type="FunFam" id="3.40.50.300:FF:000610">
    <property type="entry name" value="Multidrug resistance-associated ABC transporter"/>
    <property type="match status" value="1"/>
</dbReference>
<dbReference type="InterPro" id="IPR050173">
    <property type="entry name" value="ABC_transporter_C-like"/>
</dbReference>
<feature type="transmembrane region" description="Helical" evidence="12">
    <location>
        <begin position="1171"/>
        <end position="1200"/>
    </location>
</feature>
<comment type="subcellular location">
    <subcellularLocation>
        <location evidence="1">Membrane</location>
        <topology evidence="1">Multi-pass membrane protein</topology>
    </subcellularLocation>
</comment>
<dbReference type="InterPro" id="IPR011527">
    <property type="entry name" value="ABC1_TM_dom"/>
</dbReference>
<feature type="transmembrane region" description="Helical" evidence="12">
    <location>
        <begin position="74"/>
        <end position="92"/>
    </location>
</feature>
<feature type="transmembrane region" description="Helical" evidence="12">
    <location>
        <begin position="975"/>
        <end position="1000"/>
    </location>
</feature>
<evidence type="ECO:0000259" key="13">
    <source>
        <dbReference type="PROSITE" id="PS50893"/>
    </source>
</evidence>
<evidence type="ECO:0000256" key="1">
    <source>
        <dbReference type="ARBA" id="ARBA00004141"/>
    </source>
</evidence>
<dbReference type="OrthoDB" id="6500128at2759"/>
<name>A0A9P8KWL3_9PEZI</name>
<comment type="caution">
    <text evidence="15">The sequence shown here is derived from an EMBL/GenBank/DDBJ whole genome shotgun (WGS) entry which is preliminary data.</text>
</comment>
<dbReference type="PROSITE" id="PS00211">
    <property type="entry name" value="ABC_TRANSPORTER_1"/>
    <property type="match status" value="1"/>
</dbReference>
<evidence type="ECO:0000256" key="9">
    <source>
        <dbReference type="ARBA" id="ARBA00023136"/>
    </source>
</evidence>
<dbReference type="CDD" id="cd18604">
    <property type="entry name" value="ABC_6TM_VMR1_D2_like"/>
    <property type="match status" value="1"/>
</dbReference>
<dbReference type="Gene3D" id="1.20.1560.10">
    <property type="entry name" value="ABC transporter type 1, transmembrane domain"/>
    <property type="match status" value="2"/>
</dbReference>
<keyword evidence="4 12" id="KW-0812">Transmembrane</keyword>
<keyword evidence="10" id="KW-0325">Glycoprotein</keyword>
<evidence type="ECO:0000256" key="10">
    <source>
        <dbReference type="ARBA" id="ARBA00023180"/>
    </source>
</evidence>
<evidence type="ECO:0000256" key="2">
    <source>
        <dbReference type="ARBA" id="ARBA00009726"/>
    </source>
</evidence>
<feature type="region of interest" description="Disordered" evidence="11">
    <location>
        <begin position="1515"/>
        <end position="1536"/>
    </location>
</feature>
<keyword evidence="7" id="KW-0067">ATP-binding</keyword>
<feature type="transmembrane region" description="Helical" evidence="12">
    <location>
        <begin position="6"/>
        <end position="28"/>
    </location>
</feature>
<comment type="similarity">
    <text evidence="2">Belongs to the ABC transporter superfamily. ABCC family. Conjugate transporter (TC 3.A.1.208) subfamily.</text>
</comment>
<feature type="transmembrane region" description="Helical" evidence="12">
    <location>
        <begin position="112"/>
        <end position="130"/>
    </location>
</feature>
<dbReference type="PROSITE" id="PS50929">
    <property type="entry name" value="ABC_TM1F"/>
    <property type="match status" value="2"/>
</dbReference>
<dbReference type="FunFam" id="3.40.50.300:FF:000825">
    <property type="entry name" value="ABC bile acid transporter"/>
    <property type="match status" value="1"/>
</dbReference>
<feature type="transmembrane region" description="Helical" evidence="12">
    <location>
        <begin position="1054"/>
        <end position="1072"/>
    </location>
</feature>
<feature type="domain" description="ABC transporter" evidence="13">
    <location>
        <begin position="578"/>
        <end position="830"/>
    </location>
</feature>
<dbReference type="GO" id="GO:0140359">
    <property type="term" value="F:ABC-type transporter activity"/>
    <property type="evidence" value="ECO:0007669"/>
    <property type="project" value="InterPro"/>
</dbReference>
<dbReference type="SUPFAM" id="SSF90123">
    <property type="entry name" value="ABC transporter transmembrane region"/>
    <property type="match status" value="2"/>
</dbReference>
<dbReference type="InterPro" id="IPR017871">
    <property type="entry name" value="ABC_transporter-like_CS"/>
</dbReference>
<evidence type="ECO:0000256" key="4">
    <source>
        <dbReference type="ARBA" id="ARBA00022692"/>
    </source>
</evidence>
<dbReference type="CDD" id="cd18596">
    <property type="entry name" value="ABC_6TM_VMR1_D1_like"/>
    <property type="match status" value="1"/>
</dbReference>
<keyword evidence="6" id="KW-0547">Nucleotide-binding</keyword>
<feature type="transmembrane region" description="Helical" evidence="12">
    <location>
        <begin position="1078"/>
        <end position="1097"/>
    </location>
</feature>
<evidence type="ECO:0000256" key="7">
    <source>
        <dbReference type="ARBA" id="ARBA00022840"/>
    </source>
</evidence>
<dbReference type="PANTHER" id="PTHR24223:SF456">
    <property type="entry name" value="MULTIDRUG RESISTANCE-ASSOCIATED PROTEIN LETHAL(2)03659"/>
    <property type="match status" value="1"/>
</dbReference>
<dbReference type="CDD" id="cd03244">
    <property type="entry name" value="ABCC_MRP_domain2"/>
    <property type="match status" value="1"/>
</dbReference>
<feature type="transmembrane region" description="Helical" evidence="12">
    <location>
        <begin position="142"/>
        <end position="163"/>
    </location>
</feature>
<proteinExistence type="inferred from homology"/>
<dbReference type="Gene3D" id="3.40.50.300">
    <property type="entry name" value="P-loop containing nucleotide triphosphate hydrolases"/>
    <property type="match status" value="2"/>
</dbReference>
<keyword evidence="16" id="KW-1185">Reference proteome</keyword>
<evidence type="ECO:0000313" key="15">
    <source>
        <dbReference type="EMBL" id="KAH0538545.1"/>
    </source>
</evidence>
<evidence type="ECO:0000256" key="8">
    <source>
        <dbReference type="ARBA" id="ARBA00022989"/>
    </source>
</evidence>
<keyword evidence="3" id="KW-0813">Transport</keyword>
<keyword evidence="5" id="KW-0677">Repeat</keyword>
<feature type="transmembrane region" description="Helical" evidence="12">
    <location>
        <begin position="903"/>
        <end position="922"/>
    </location>
</feature>
<dbReference type="Pfam" id="PF00664">
    <property type="entry name" value="ABC_membrane"/>
    <property type="match status" value="2"/>
</dbReference>
<protein>
    <recommendedName>
        <fullName evidence="17">ATP-dependent bile acid permease</fullName>
    </recommendedName>
</protein>
<dbReference type="PANTHER" id="PTHR24223">
    <property type="entry name" value="ATP-BINDING CASSETTE SUB-FAMILY C"/>
    <property type="match status" value="1"/>
</dbReference>
<evidence type="ECO:0000256" key="3">
    <source>
        <dbReference type="ARBA" id="ARBA00022448"/>
    </source>
</evidence>
<keyword evidence="9 12" id="KW-0472">Membrane</keyword>
<gene>
    <name evidence="15" type="ORF">FGG08_004878</name>
</gene>
<evidence type="ECO:0000256" key="12">
    <source>
        <dbReference type="SAM" id="Phobius"/>
    </source>
</evidence>
<feature type="region of interest" description="Disordered" evidence="11">
    <location>
        <begin position="836"/>
        <end position="856"/>
    </location>
</feature>
<dbReference type="GO" id="GO:0005524">
    <property type="term" value="F:ATP binding"/>
    <property type="evidence" value="ECO:0007669"/>
    <property type="project" value="UniProtKB-KW"/>
</dbReference>
<feature type="domain" description="ABC transporter" evidence="13">
    <location>
        <begin position="1252"/>
        <end position="1502"/>
    </location>
</feature>
<feature type="domain" description="ABC transmembrane type-1" evidence="14">
    <location>
        <begin position="907"/>
        <end position="1215"/>
    </location>
</feature>
<evidence type="ECO:0000259" key="14">
    <source>
        <dbReference type="PROSITE" id="PS50929"/>
    </source>
</evidence>
<reference evidence="15" key="1">
    <citation type="submission" date="2021-03" db="EMBL/GenBank/DDBJ databases">
        <title>Comparative genomics and phylogenomic investigation of the class Geoglossomycetes provide insights into ecological specialization and systematics.</title>
        <authorList>
            <person name="Melie T."/>
            <person name="Pirro S."/>
            <person name="Miller A.N."/>
            <person name="Quandt A."/>
        </authorList>
    </citation>
    <scope>NUCLEOTIDE SEQUENCE</scope>
    <source>
        <strain evidence="15">GBOQ0MN5Z8</strain>
    </source>
</reference>
<dbReference type="PROSITE" id="PS50893">
    <property type="entry name" value="ABC_TRANSPORTER_2"/>
    <property type="match status" value="2"/>
</dbReference>
<evidence type="ECO:0000256" key="6">
    <source>
        <dbReference type="ARBA" id="ARBA00022741"/>
    </source>
</evidence>
<dbReference type="InterPro" id="IPR036640">
    <property type="entry name" value="ABC1_TM_sf"/>
</dbReference>
<evidence type="ECO:0000256" key="5">
    <source>
        <dbReference type="ARBA" id="ARBA00022737"/>
    </source>
</evidence>
<dbReference type="SUPFAM" id="SSF52540">
    <property type="entry name" value="P-loop containing nucleoside triphosphate hydrolases"/>
    <property type="match status" value="2"/>
</dbReference>
<evidence type="ECO:0000313" key="16">
    <source>
        <dbReference type="Proteomes" id="UP000698800"/>
    </source>
</evidence>
<dbReference type="Pfam" id="PF00005">
    <property type="entry name" value="ABC_tran"/>
    <property type="match status" value="2"/>
</dbReference>
<evidence type="ECO:0000256" key="11">
    <source>
        <dbReference type="SAM" id="MobiDB-lite"/>
    </source>
</evidence>